<organism evidence="2 3">
    <name type="scientific">Thalassococcus halodurans</name>
    <dbReference type="NCBI Taxonomy" id="373675"/>
    <lineage>
        <taxon>Bacteria</taxon>
        <taxon>Pseudomonadati</taxon>
        <taxon>Pseudomonadota</taxon>
        <taxon>Alphaproteobacteria</taxon>
        <taxon>Rhodobacterales</taxon>
        <taxon>Roseobacteraceae</taxon>
        <taxon>Thalassococcus</taxon>
    </lineage>
</organism>
<name>A0A1H5ZXG2_9RHOB</name>
<reference evidence="2 3" key="1">
    <citation type="submission" date="2016-10" db="EMBL/GenBank/DDBJ databases">
        <authorList>
            <person name="de Groot N.N."/>
        </authorList>
    </citation>
    <scope>NUCLEOTIDE SEQUENCE [LARGE SCALE GENOMIC DNA]</scope>
    <source>
        <strain evidence="2 3">DSM 26915</strain>
    </source>
</reference>
<evidence type="ECO:0000313" key="2">
    <source>
        <dbReference type="EMBL" id="SEG41193.1"/>
    </source>
</evidence>
<dbReference type="AlphaFoldDB" id="A0A1H5ZXG2"/>
<dbReference type="EMBL" id="FNUZ01000004">
    <property type="protein sequence ID" value="SEG41193.1"/>
    <property type="molecule type" value="Genomic_DNA"/>
</dbReference>
<dbReference type="RefSeq" id="WP_103911036.1">
    <property type="nucleotide sequence ID" value="NZ_FNUZ01000004.1"/>
</dbReference>
<protein>
    <submittedName>
        <fullName evidence="2">Uncharacterized protein</fullName>
    </submittedName>
</protein>
<evidence type="ECO:0000256" key="1">
    <source>
        <dbReference type="SAM" id="MobiDB-lite"/>
    </source>
</evidence>
<feature type="compositionally biased region" description="Gly residues" evidence="1">
    <location>
        <begin position="7"/>
        <end position="26"/>
    </location>
</feature>
<accession>A0A1H5ZXG2</accession>
<dbReference type="OrthoDB" id="9773411at2"/>
<proteinExistence type="predicted"/>
<keyword evidence="3" id="KW-1185">Reference proteome</keyword>
<sequence>MAKPSGKGKGGNDGGDGTTDSGGGKVRGTNGNDVFTSTSGNELFQGREGTDTLILNGSVWDYDWNVELHERGVDWTILDTTGADGEDSLSSVEILQFDDATIVLGQDTPMEIIADAPERFVVYEDETDSFNLIIQDLDDTDVDVKFETGLWSQDRDYADLTILQNLDSDHNRYGAHSVQRVYEFTYDYVEGDVSLAEGEEYVQTVTLMATTTSSEDFFGYTEEETRAITFDLVIIGQNDAPTIGAGASFTTNQVAGDVFDLSGLGDDIDSDDDGATLDYEIVSVTQQYTYYSYPLSFSTDGSTLVMSGDGLPVGMTTDEEAWAQVEFRAVDRHGATSATTAEVDIVVQGTATERVRASVLDENGNIDLSSVAFGPDDVVDYGPDILFDTIDLDPALIAPMLEYTLGDDVRHITAGTISGFEFETDATATADGGIGADTLIFTFESPVESYFALNSIETGYGEDVVIVDITGAPETYHYGTSIDTGAQSDQVIIRQDASVNAWLMPDVFTGSGHDVVDIEFVWDGTGDYSQLMLQPNVSLWSGDDTFRFVATSSTGNAAGYNLTFGVDAGDGDDYLVIDTSGLPAGTPIPGGLGDAYNIYNEQYPGGAGGHISLGAGSDTLELAVSDPFYGERTLVVTGNAFYEEGADWDHVILTEWTQADLDINMFTDDYGRAGFRLSTDGGQHVELIGIQQVTFADGTDWVL</sequence>
<dbReference type="Proteomes" id="UP000236752">
    <property type="component" value="Unassembled WGS sequence"/>
</dbReference>
<feature type="region of interest" description="Disordered" evidence="1">
    <location>
        <begin position="1"/>
        <end position="43"/>
    </location>
</feature>
<gene>
    <name evidence="2" type="ORF">SAMN04488045_2712</name>
</gene>
<evidence type="ECO:0000313" key="3">
    <source>
        <dbReference type="Proteomes" id="UP000236752"/>
    </source>
</evidence>
<feature type="compositionally biased region" description="Polar residues" evidence="1">
    <location>
        <begin position="29"/>
        <end position="42"/>
    </location>
</feature>